<reference evidence="3 4" key="1">
    <citation type="submission" date="2020-02" db="EMBL/GenBank/DDBJ databases">
        <authorList>
            <person name="Hogendoorn C."/>
        </authorList>
    </citation>
    <scope>NUCLEOTIDE SEQUENCE [LARGE SCALE GENOMIC DNA]</scope>
    <source>
        <strain evidence="3">METHB21</strain>
    </source>
</reference>
<evidence type="ECO:0000313" key="4">
    <source>
        <dbReference type="Proteomes" id="UP000494216"/>
    </source>
</evidence>
<evidence type="ECO:0000256" key="2">
    <source>
        <dbReference type="SAM" id="Phobius"/>
    </source>
</evidence>
<evidence type="ECO:0000256" key="1">
    <source>
        <dbReference type="SAM" id="MobiDB-lite"/>
    </source>
</evidence>
<sequence length="84" mass="9672">MQAPFHHQIIPKIERYINNVKDNVILAIEWLWRKAMKTKKPVVIVITLLLLTVSACASSTKVYKNGYQSHPGSRGHPWDKGRSY</sequence>
<accession>A0A8S0X770</accession>
<keyword evidence="2" id="KW-0472">Membrane</keyword>
<name>A0A8S0X770_9GAMM</name>
<gene>
    <name evidence="3" type="ORF">METHB2_140012</name>
</gene>
<comment type="caution">
    <text evidence="3">The sequence shown here is derived from an EMBL/GenBank/DDBJ whole genome shotgun (WGS) entry which is preliminary data.</text>
</comment>
<dbReference type="AlphaFoldDB" id="A0A8S0X770"/>
<keyword evidence="2" id="KW-0812">Transmembrane</keyword>
<keyword evidence="2" id="KW-1133">Transmembrane helix</keyword>
<dbReference type="EMBL" id="CADCXN010000041">
    <property type="protein sequence ID" value="CAA9889825.1"/>
    <property type="molecule type" value="Genomic_DNA"/>
</dbReference>
<proteinExistence type="predicted"/>
<dbReference type="Proteomes" id="UP000494216">
    <property type="component" value="Unassembled WGS sequence"/>
</dbReference>
<protein>
    <submittedName>
        <fullName evidence="3">Uncharacterized protein</fullName>
    </submittedName>
</protein>
<feature type="region of interest" description="Disordered" evidence="1">
    <location>
        <begin position="63"/>
        <end position="84"/>
    </location>
</feature>
<organism evidence="3 4">
    <name type="scientific">Candidatus Methylobacter favarea</name>
    <dbReference type="NCBI Taxonomy" id="2707345"/>
    <lineage>
        <taxon>Bacteria</taxon>
        <taxon>Pseudomonadati</taxon>
        <taxon>Pseudomonadota</taxon>
        <taxon>Gammaproteobacteria</taxon>
        <taxon>Methylococcales</taxon>
        <taxon>Methylococcaceae</taxon>
        <taxon>Methylobacter</taxon>
    </lineage>
</organism>
<evidence type="ECO:0000313" key="3">
    <source>
        <dbReference type="EMBL" id="CAA9889825.1"/>
    </source>
</evidence>
<feature type="transmembrane region" description="Helical" evidence="2">
    <location>
        <begin position="42"/>
        <end position="63"/>
    </location>
</feature>
<keyword evidence="4" id="KW-1185">Reference proteome</keyword>